<proteinExistence type="predicted"/>
<gene>
    <name evidence="2" type="ORF">Q9312_06770</name>
</gene>
<dbReference type="RefSeq" id="WP_309203828.1">
    <property type="nucleotide sequence ID" value="NZ_CP133548.1"/>
</dbReference>
<keyword evidence="3" id="KW-1185">Reference proteome</keyword>
<evidence type="ECO:0008006" key="4">
    <source>
        <dbReference type="Google" id="ProtNLM"/>
    </source>
</evidence>
<accession>A0AA51RVM9</accession>
<organism evidence="2 3">
    <name type="scientific">Pleionea litopenaei</name>
    <dbReference type="NCBI Taxonomy" id="3070815"/>
    <lineage>
        <taxon>Bacteria</taxon>
        <taxon>Pseudomonadati</taxon>
        <taxon>Pseudomonadota</taxon>
        <taxon>Gammaproteobacteria</taxon>
        <taxon>Oceanospirillales</taxon>
        <taxon>Pleioneaceae</taxon>
        <taxon>Pleionea</taxon>
    </lineage>
</organism>
<sequence length="172" mass="19478">MRYVFWMLMLAFTEQALATQYSFGWAIDSAKQQQNTTLFSIHGVNSDGANLTTFIGYSYLRTDVASSTDRNASTHAIHAGFTLHPDWTIWQPYVGVGALIGQSRWCPNSEFSDCITQAELALVPETGIRIRVDSSIRLDFKARRYVFIGQDRGDEPYLFSDTLAEIALIFRF</sequence>
<feature type="chain" id="PRO_5041249220" description="YfaZ" evidence="1">
    <location>
        <begin position="19"/>
        <end position="172"/>
    </location>
</feature>
<evidence type="ECO:0000256" key="1">
    <source>
        <dbReference type="SAM" id="SignalP"/>
    </source>
</evidence>
<reference evidence="2 3" key="1">
    <citation type="submission" date="2023-08" db="EMBL/GenBank/DDBJ databases">
        <title>Pleionea litopenaei sp. nov., isolated from stomach of juvenile Litopenaeus vannamei.</title>
        <authorList>
            <person name="Rho A.M."/>
            <person name="Hwang C.Y."/>
        </authorList>
    </citation>
    <scope>NUCLEOTIDE SEQUENCE [LARGE SCALE GENOMIC DNA]</scope>
    <source>
        <strain evidence="2 3">HL-JVS1</strain>
    </source>
</reference>
<name>A0AA51RVM9_9GAMM</name>
<dbReference type="AlphaFoldDB" id="A0AA51RVM9"/>
<feature type="signal peptide" evidence="1">
    <location>
        <begin position="1"/>
        <end position="18"/>
    </location>
</feature>
<evidence type="ECO:0000313" key="2">
    <source>
        <dbReference type="EMBL" id="WMS88611.1"/>
    </source>
</evidence>
<dbReference type="Proteomes" id="UP001239782">
    <property type="component" value="Chromosome"/>
</dbReference>
<dbReference type="EMBL" id="CP133548">
    <property type="protein sequence ID" value="WMS88611.1"/>
    <property type="molecule type" value="Genomic_DNA"/>
</dbReference>
<dbReference type="KEGG" id="plei:Q9312_06770"/>
<protein>
    <recommendedName>
        <fullName evidence="4">YfaZ</fullName>
    </recommendedName>
</protein>
<keyword evidence="1" id="KW-0732">Signal</keyword>
<evidence type="ECO:0000313" key="3">
    <source>
        <dbReference type="Proteomes" id="UP001239782"/>
    </source>
</evidence>